<accession>A0A8H5PUH0</accession>
<name>A0A8H5PUH0_9HYPO</name>
<proteinExistence type="predicted"/>
<evidence type="ECO:0000313" key="2">
    <source>
        <dbReference type="EMBL" id="KAF5603730.1"/>
    </source>
</evidence>
<dbReference type="Proteomes" id="UP000546213">
    <property type="component" value="Unassembled WGS sequence"/>
</dbReference>
<comment type="caution">
    <text evidence="2">The sequence shown here is derived from an EMBL/GenBank/DDBJ whole genome shotgun (WGS) entry which is preliminary data.</text>
</comment>
<sequence>MQTKYISLLAAAAATTVSATQVKRVDVVHIFETLHVGKHIPSFTPNKRSVNAIFERDDKEECQSSAISILRSAPTANGDLESWALTAETTDPCTLTAPSSLSSELLSYMTAVVEWSNEKADDMQELVDKCLDGEDANDANLAACPTPGTVIFTAATTTQTVQLKTVLETFATPGASSTGSAGGSDDSEKTNAAAPRGANLFAAVAAVGVAGFMIAA</sequence>
<protein>
    <submittedName>
        <fullName evidence="2">Infection structure specific</fullName>
    </submittedName>
</protein>
<feature type="signal peptide" evidence="1">
    <location>
        <begin position="1"/>
        <end position="19"/>
    </location>
</feature>
<keyword evidence="3" id="KW-1185">Reference proteome</keyword>
<evidence type="ECO:0000313" key="3">
    <source>
        <dbReference type="Proteomes" id="UP000546213"/>
    </source>
</evidence>
<feature type="chain" id="PRO_5034931200" evidence="1">
    <location>
        <begin position="20"/>
        <end position="216"/>
    </location>
</feature>
<dbReference type="EMBL" id="JAAOAS010000025">
    <property type="protein sequence ID" value="KAF5603730.1"/>
    <property type="molecule type" value="Genomic_DNA"/>
</dbReference>
<dbReference type="AlphaFoldDB" id="A0A8H5PUH0"/>
<dbReference type="OrthoDB" id="4960012at2759"/>
<evidence type="ECO:0000256" key="1">
    <source>
        <dbReference type="SAM" id="SignalP"/>
    </source>
</evidence>
<organism evidence="2 3">
    <name type="scientific">Fusarium pseudocircinatum</name>
    <dbReference type="NCBI Taxonomy" id="56676"/>
    <lineage>
        <taxon>Eukaryota</taxon>
        <taxon>Fungi</taxon>
        <taxon>Dikarya</taxon>
        <taxon>Ascomycota</taxon>
        <taxon>Pezizomycotina</taxon>
        <taxon>Sordariomycetes</taxon>
        <taxon>Hypocreomycetidae</taxon>
        <taxon>Hypocreales</taxon>
        <taxon>Nectriaceae</taxon>
        <taxon>Fusarium</taxon>
        <taxon>Fusarium fujikuroi species complex</taxon>
    </lineage>
</organism>
<gene>
    <name evidence="2" type="ORF">FPCIR_1169</name>
</gene>
<reference evidence="2 3" key="1">
    <citation type="submission" date="2020-05" db="EMBL/GenBank/DDBJ databases">
        <title>Identification and distribution of gene clusters putatively required for synthesis of sphingolipid metabolism inhibitors in phylogenetically diverse species of the filamentous fungus Fusarium.</title>
        <authorList>
            <person name="Kim H.-S."/>
            <person name="Busman M."/>
            <person name="Brown D.W."/>
            <person name="Divon H."/>
            <person name="Uhlig S."/>
            <person name="Proctor R.H."/>
        </authorList>
    </citation>
    <scope>NUCLEOTIDE SEQUENCE [LARGE SCALE GENOMIC DNA]</scope>
    <source>
        <strain evidence="2 3">NRRL 36939</strain>
    </source>
</reference>
<keyword evidence="1" id="KW-0732">Signal</keyword>